<organism evidence="3 4">
    <name type="scientific">Erythrobacter dokdonensis DSW-74</name>
    <dbReference type="NCBI Taxonomy" id="1300349"/>
    <lineage>
        <taxon>Bacteria</taxon>
        <taxon>Pseudomonadati</taxon>
        <taxon>Pseudomonadota</taxon>
        <taxon>Alphaproteobacteria</taxon>
        <taxon>Sphingomonadales</taxon>
        <taxon>Erythrobacteraceae</taxon>
        <taxon>Erythrobacter/Porphyrobacter group</taxon>
        <taxon>Erythrobacter</taxon>
    </lineage>
</organism>
<reference evidence="3 4" key="1">
    <citation type="submission" date="2016-06" db="EMBL/GenBank/DDBJ databases">
        <title>Genome sequence of Porphyrobacter dokdonensis DSW-74.</title>
        <authorList>
            <person name="Kim J.F."/>
            <person name="Song J.Y."/>
        </authorList>
    </citation>
    <scope>NUCLEOTIDE SEQUENCE [LARGE SCALE GENOMIC DNA]</scope>
    <source>
        <strain evidence="3 4">DSW-74</strain>
    </source>
</reference>
<dbReference type="RefSeq" id="WP_068863570.1">
    <property type="nucleotide sequence ID" value="NZ_LZYB01000003.1"/>
</dbReference>
<evidence type="ECO:0000259" key="2">
    <source>
        <dbReference type="Pfam" id="PF14402"/>
    </source>
</evidence>
<comment type="caution">
    <text evidence="3">The sequence shown here is derived from an EMBL/GenBank/DDBJ whole genome shotgun (WGS) entry which is preliminary data.</text>
</comment>
<proteinExistence type="predicted"/>
<dbReference type="STRING" id="1300349.I603_1446"/>
<keyword evidence="1" id="KW-0472">Membrane</keyword>
<keyword evidence="1" id="KW-1133">Transmembrane helix</keyword>
<feature type="transmembrane region" description="Helical" evidence="1">
    <location>
        <begin position="102"/>
        <end position="129"/>
    </location>
</feature>
<feature type="transmembrane region" description="Helical" evidence="1">
    <location>
        <begin position="199"/>
        <end position="221"/>
    </location>
</feature>
<evidence type="ECO:0000313" key="3">
    <source>
        <dbReference type="EMBL" id="OBV11038.1"/>
    </source>
</evidence>
<feature type="transmembrane region" description="Helical" evidence="1">
    <location>
        <begin position="24"/>
        <end position="51"/>
    </location>
</feature>
<dbReference type="AlphaFoldDB" id="A0A1A7BES0"/>
<dbReference type="Pfam" id="PF14402">
    <property type="entry name" value="7TM_transglut"/>
    <property type="match status" value="1"/>
</dbReference>
<sequence>MRSRLFSQFCRIWERATPQVRRPFYVGLVVGAIIIALVVLGIANTEIFFALPSSFNGVATSQAVWGLKPSNLLMVLPLGAFLVVLARSFVGLKAFGLFTPMLIALAFLQIGPVMGPVVLCSSVLVGMIVTPTLLKLRMTRVGFLGVLISLIVLVLVALQLLLDTRLQVDAFPVIVCALCVERWWKQWGKDGAKAAAKMAFNTFILAVVIEFVMVSDFAMAFIEWSPLLMPAFAAVAIGVLGRYRGLRLSEIHRFAPIWLERRRKAKALVLPEGVTEDRRKGLPDTRRVPAAEPSAAPARTAVPDPVAIVASERAPPLSGMWVINSRADLKRFARRRVPQATGPVVPDREAQFEPRVGASGAPAPGWRPPIHNAWIIRKVEDV</sequence>
<keyword evidence="4" id="KW-1185">Reference proteome</keyword>
<feature type="transmembrane region" description="Helical" evidence="1">
    <location>
        <begin position="141"/>
        <end position="162"/>
    </location>
</feature>
<name>A0A1A7BES0_9SPHN</name>
<feature type="transmembrane region" description="Helical" evidence="1">
    <location>
        <begin position="227"/>
        <end position="243"/>
    </location>
</feature>
<evidence type="ECO:0000256" key="1">
    <source>
        <dbReference type="SAM" id="Phobius"/>
    </source>
</evidence>
<keyword evidence="1" id="KW-0812">Transmembrane</keyword>
<feature type="transmembrane region" description="Helical" evidence="1">
    <location>
        <begin position="71"/>
        <end position="90"/>
    </location>
</feature>
<accession>A0A1A7BES0</accession>
<dbReference type="InterPro" id="IPR025840">
    <property type="entry name" value="7TM_transglut"/>
</dbReference>
<gene>
    <name evidence="3" type="ORF">I603_1446</name>
</gene>
<protein>
    <submittedName>
        <fullName evidence="3">Membrane protein</fullName>
    </submittedName>
</protein>
<dbReference type="Proteomes" id="UP000092484">
    <property type="component" value="Unassembled WGS sequence"/>
</dbReference>
<evidence type="ECO:0000313" key="4">
    <source>
        <dbReference type="Proteomes" id="UP000092484"/>
    </source>
</evidence>
<dbReference type="EMBL" id="LZYB01000003">
    <property type="protein sequence ID" value="OBV11038.1"/>
    <property type="molecule type" value="Genomic_DNA"/>
</dbReference>
<feature type="domain" description="7 transmembrane helices usually fused to an inactive transglutaminase" evidence="2">
    <location>
        <begin position="72"/>
        <end position="257"/>
    </location>
</feature>